<evidence type="ECO:0000256" key="7">
    <source>
        <dbReference type="SAM" id="Coils"/>
    </source>
</evidence>
<dbReference type="Proteomes" id="UP000290572">
    <property type="component" value="Unassembled WGS sequence"/>
</dbReference>
<organism evidence="10 11">
    <name type="scientific">Labeo rohita</name>
    <name type="common">Indian major carp</name>
    <name type="synonym">Cyprinus rohita</name>
    <dbReference type="NCBI Taxonomy" id="84645"/>
    <lineage>
        <taxon>Eukaryota</taxon>
        <taxon>Metazoa</taxon>
        <taxon>Chordata</taxon>
        <taxon>Craniata</taxon>
        <taxon>Vertebrata</taxon>
        <taxon>Euteleostomi</taxon>
        <taxon>Actinopterygii</taxon>
        <taxon>Neopterygii</taxon>
        <taxon>Teleostei</taxon>
        <taxon>Ostariophysi</taxon>
        <taxon>Cypriniformes</taxon>
        <taxon>Cyprinidae</taxon>
        <taxon>Labeoninae</taxon>
        <taxon>Labeonini</taxon>
        <taxon>Labeo</taxon>
    </lineage>
</organism>
<dbReference type="GO" id="GO:0042246">
    <property type="term" value="P:tissue regeneration"/>
    <property type="evidence" value="ECO:0007669"/>
    <property type="project" value="InterPro"/>
</dbReference>
<feature type="compositionally biased region" description="Basic and acidic residues" evidence="8">
    <location>
        <begin position="284"/>
        <end position="295"/>
    </location>
</feature>
<comment type="subcellular location">
    <subcellularLocation>
        <location evidence="1">Membrane</location>
        <topology evidence="1">Multi-pass membrane protein</topology>
    </subcellularLocation>
</comment>
<evidence type="ECO:0000256" key="5">
    <source>
        <dbReference type="ARBA" id="ARBA00022989"/>
    </source>
</evidence>
<feature type="coiled-coil region" evidence="7">
    <location>
        <begin position="298"/>
        <end position="325"/>
    </location>
</feature>
<dbReference type="GO" id="GO:0070652">
    <property type="term" value="C:HAUS complex"/>
    <property type="evidence" value="ECO:0007669"/>
    <property type="project" value="TreeGrafter"/>
</dbReference>
<reference evidence="10 11" key="1">
    <citation type="submission" date="2018-03" db="EMBL/GenBank/DDBJ databases">
        <title>Draft genome sequence of Rohu Carp (Labeo rohita).</title>
        <authorList>
            <person name="Das P."/>
            <person name="Kushwaha B."/>
            <person name="Joshi C.G."/>
            <person name="Kumar D."/>
            <person name="Nagpure N.S."/>
            <person name="Sahoo L."/>
            <person name="Das S.P."/>
            <person name="Bit A."/>
            <person name="Patnaik S."/>
            <person name="Meher P.K."/>
            <person name="Jayasankar P."/>
            <person name="Koringa P.G."/>
            <person name="Patel N.V."/>
            <person name="Hinsu A.T."/>
            <person name="Kumar R."/>
            <person name="Pandey M."/>
            <person name="Agarwal S."/>
            <person name="Srivastava S."/>
            <person name="Singh M."/>
            <person name="Iquebal M.A."/>
            <person name="Jaiswal S."/>
            <person name="Angadi U.B."/>
            <person name="Kumar N."/>
            <person name="Raza M."/>
            <person name="Shah T.M."/>
            <person name="Rai A."/>
            <person name="Jena J.K."/>
        </authorList>
    </citation>
    <scope>NUCLEOTIDE SEQUENCE [LARGE SCALE GENOMIC DNA]</scope>
    <source>
        <strain evidence="10">DASCIFA01</strain>
        <tissue evidence="10">Testis</tissue>
    </source>
</reference>
<proteinExistence type="inferred from homology"/>
<feature type="compositionally biased region" description="Polar residues" evidence="8">
    <location>
        <begin position="268"/>
        <end position="283"/>
    </location>
</feature>
<gene>
    <name evidence="10" type="ORF">ROHU_034856</name>
</gene>
<dbReference type="GO" id="GO:0051225">
    <property type="term" value="P:spindle assembly"/>
    <property type="evidence" value="ECO:0007669"/>
    <property type="project" value="TreeGrafter"/>
</dbReference>
<dbReference type="PANTHER" id="PTHR14352:SF2">
    <property type="entry name" value="HAUS AUGMIN-LIKE COMPLEX SUBUNIT 7"/>
    <property type="match status" value="1"/>
</dbReference>
<feature type="region of interest" description="Disordered" evidence="8">
    <location>
        <begin position="268"/>
        <end position="295"/>
    </location>
</feature>
<feature type="transmembrane region" description="Helical" evidence="9">
    <location>
        <begin position="119"/>
        <end position="138"/>
    </location>
</feature>
<dbReference type="GO" id="GO:0016020">
    <property type="term" value="C:membrane"/>
    <property type="evidence" value="ECO:0007669"/>
    <property type="project" value="UniProtKB-SubCell"/>
</dbReference>
<dbReference type="PANTHER" id="PTHR14352">
    <property type="entry name" value="HAUS AUGMIN-LIKE COMPLEX SUBUNIT 7"/>
    <property type="match status" value="1"/>
</dbReference>
<evidence type="ECO:0000256" key="9">
    <source>
        <dbReference type="SAM" id="Phobius"/>
    </source>
</evidence>
<evidence type="ECO:0000256" key="3">
    <source>
        <dbReference type="ARBA" id="ARBA00022692"/>
    </source>
</evidence>
<keyword evidence="7" id="KW-0175">Coiled coil</keyword>
<evidence type="ECO:0000256" key="8">
    <source>
        <dbReference type="SAM" id="MobiDB-lite"/>
    </source>
</evidence>
<keyword evidence="5 9" id="KW-1133">Transmembrane helix</keyword>
<dbReference type="InterPro" id="IPR029711">
    <property type="entry name" value="Haus7-like"/>
</dbReference>
<comment type="caution">
    <text evidence="10">The sequence shown here is derived from an EMBL/GenBank/DDBJ whole genome shotgun (WGS) entry which is preliminary data.</text>
</comment>
<dbReference type="GO" id="GO:0007155">
    <property type="term" value="P:cell adhesion"/>
    <property type="evidence" value="ECO:0007669"/>
    <property type="project" value="UniProtKB-KW"/>
</dbReference>
<evidence type="ECO:0000313" key="10">
    <source>
        <dbReference type="EMBL" id="RXN02680.1"/>
    </source>
</evidence>
<evidence type="ECO:0000256" key="1">
    <source>
        <dbReference type="ARBA" id="ARBA00004141"/>
    </source>
</evidence>
<dbReference type="Pfam" id="PF04923">
    <property type="entry name" value="Ninjurin"/>
    <property type="match status" value="1"/>
</dbReference>
<dbReference type="AlphaFoldDB" id="A0A498L2L9"/>
<evidence type="ECO:0000256" key="6">
    <source>
        <dbReference type="ARBA" id="ARBA00023136"/>
    </source>
</evidence>
<keyword evidence="11" id="KW-1185">Reference proteome</keyword>
<keyword evidence="3 9" id="KW-0812">Transmembrane</keyword>
<evidence type="ECO:0000313" key="11">
    <source>
        <dbReference type="Proteomes" id="UP000290572"/>
    </source>
</evidence>
<comment type="similarity">
    <text evidence="2">Belongs to the ninjurin family.</text>
</comment>
<keyword evidence="4" id="KW-0130">Cell adhesion</keyword>
<accession>A0A498L2L9</accession>
<protein>
    <submittedName>
        <fullName evidence="10">HAUS augmin-like complex subunit 7</fullName>
    </submittedName>
</protein>
<feature type="transmembrane region" description="Helical" evidence="9">
    <location>
        <begin position="73"/>
        <end position="98"/>
    </location>
</feature>
<sequence length="447" mass="50025">MLDELSWSECSPVDFFVLTPCQAPEAGNTQPKFNMNHYATKKSAAQSMLDVALLMANSSQLKTVLHYGLQHRFYTALIALISLSISLQVIVGLLLIFIVKYDLNDVKKQPRLTKMNDAATIFVFFTVLINIFITALGFESGGICPSLKEKFSTIKATQNEDLVKELTRFSHEMMLCKANDKDLIKGLAPPLRQLRFLEQLLMVIQTDSSINSRQNSSSGDNSIKSDDLLGELMFQDHLSDLDMLQNPVCNPWTAHIREYLIRTQSAHNKINGNHSKPSNSISRSDQHSRLGSHGDESLTEAMALLQSTQSTLDELHKECEFLQSESSGSAAVLSPCALKVAISDMSQLMTAFGHIYNTDFKAYCQRTPPALNSGASVFQSVHQLLHTCNMELEALKQLSETSSSLTQTVQQLQTDKQYWSKGEKHTLPKRLEELKNRYVAFLSLHQS</sequence>
<evidence type="ECO:0000256" key="2">
    <source>
        <dbReference type="ARBA" id="ARBA00008141"/>
    </source>
</evidence>
<dbReference type="InterPro" id="IPR007007">
    <property type="entry name" value="Ninjurin"/>
</dbReference>
<dbReference type="GO" id="GO:0031023">
    <property type="term" value="P:microtubule organizing center organization"/>
    <property type="evidence" value="ECO:0007669"/>
    <property type="project" value="TreeGrafter"/>
</dbReference>
<dbReference type="EMBL" id="QBIY01013496">
    <property type="protein sequence ID" value="RXN02680.1"/>
    <property type="molecule type" value="Genomic_DNA"/>
</dbReference>
<name>A0A498L2L9_LABRO</name>
<dbReference type="GO" id="GO:0051011">
    <property type="term" value="F:microtubule minus-end binding"/>
    <property type="evidence" value="ECO:0007669"/>
    <property type="project" value="TreeGrafter"/>
</dbReference>
<evidence type="ECO:0000256" key="4">
    <source>
        <dbReference type="ARBA" id="ARBA00022889"/>
    </source>
</evidence>
<keyword evidence="6 9" id="KW-0472">Membrane</keyword>